<evidence type="ECO:0000259" key="1">
    <source>
        <dbReference type="Pfam" id="PF08924"/>
    </source>
</evidence>
<comment type="caution">
    <text evidence="2">The sequence shown here is derived from an EMBL/GenBank/DDBJ whole genome shotgun (WGS) entry which is preliminary data.</text>
</comment>
<protein>
    <recommendedName>
        <fullName evidence="1">Rv2525c-like glycoside hydrolase-like domain-containing protein</fullName>
    </recommendedName>
</protein>
<reference evidence="2" key="1">
    <citation type="submission" date="2022-06" db="EMBL/GenBank/DDBJ databases">
        <title>Genomic Encyclopedia of Archaeal and Bacterial Type Strains, Phase II (KMG-II): from individual species to whole genera.</title>
        <authorList>
            <person name="Goeker M."/>
        </authorList>
    </citation>
    <scope>NUCLEOTIDE SEQUENCE</scope>
    <source>
        <strain evidence="2">DSM 43935</strain>
    </source>
</reference>
<feature type="domain" description="Rv2525c-like glycoside hydrolase-like" evidence="1">
    <location>
        <begin position="1"/>
        <end position="77"/>
    </location>
</feature>
<dbReference type="Gene3D" id="3.20.20.80">
    <property type="entry name" value="Glycosidases"/>
    <property type="match status" value="1"/>
</dbReference>
<accession>A0AAE3GF36</accession>
<sequence>MPIHQRFNSSAEVMTRANGRIHGIEAIERCLTLGLPTDSLVFFPVDFDALGETIHGPVADYFQGVADAFEIRGSTSGSS</sequence>
<evidence type="ECO:0000313" key="2">
    <source>
        <dbReference type="EMBL" id="MCP2167087.1"/>
    </source>
</evidence>
<keyword evidence="3" id="KW-1185">Reference proteome</keyword>
<dbReference type="InterPro" id="IPR015020">
    <property type="entry name" value="Rv2525c-like_Glyco_Hydro-like"/>
</dbReference>
<dbReference type="Proteomes" id="UP001206128">
    <property type="component" value="Unassembled WGS sequence"/>
</dbReference>
<organism evidence="2 3">
    <name type="scientific">Goodfellowiella coeruleoviolacea</name>
    <dbReference type="NCBI Taxonomy" id="334858"/>
    <lineage>
        <taxon>Bacteria</taxon>
        <taxon>Bacillati</taxon>
        <taxon>Actinomycetota</taxon>
        <taxon>Actinomycetes</taxon>
        <taxon>Pseudonocardiales</taxon>
        <taxon>Pseudonocardiaceae</taxon>
        <taxon>Goodfellowiella</taxon>
    </lineage>
</organism>
<name>A0AAE3GF36_9PSEU</name>
<dbReference type="AlphaFoldDB" id="A0AAE3GF36"/>
<evidence type="ECO:0000313" key="3">
    <source>
        <dbReference type="Proteomes" id="UP001206128"/>
    </source>
</evidence>
<proteinExistence type="predicted"/>
<gene>
    <name evidence="2" type="ORF">LX83_003960</name>
</gene>
<dbReference type="Pfam" id="PF08924">
    <property type="entry name" value="Rv2525c_GlyHyd-like"/>
    <property type="match status" value="1"/>
</dbReference>
<dbReference type="EMBL" id="JAMTCK010000009">
    <property type="protein sequence ID" value="MCP2167087.1"/>
    <property type="molecule type" value="Genomic_DNA"/>
</dbReference>